<feature type="transmembrane region" description="Helical" evidence="2">
    <location>
        <begin position="114"/>
        <end position="137"/>
    </location>
</feature>
<keyword evidence="2" id="KW-0472">Membrane</keyword>
<feature type="transmembrane region" description="Helical" evidence="2">
    <location>
        <begin position="20"/>
        <end position="37"/>
    </location>
</feature>
<protein>
    <submittedName>
        <fullName evidence="3">Diacylglyceryl transferase</fullName>
    </submittedName>
</protein>
<dbReference type="EMBL" id="BMOF01000010">
    <property type="protein sequence ID" value="GGJ96507.1"/>
    <property type="molecule type" value="Genomic_DNA"/>
</dbReference>
<gene>
    <name evidence="3" type="primary">lgt</name>
    <name evidence="3" type="ORF">GCM10007043_07960</name>
</gene>
<feature type="transmembrane region" description="Helical" evidence="2">
    <location>
        <begin position="220"/>
        <end position="237"/>
    </location>
</feature>
<reference evidence="3" key="2">
    <citation type="submission" date="2020-09" db="EMBL/GenBank/DDBJ databases">
        <authorList>
            <person name="Sun Q."/>
            <person name="Ohkuma M."/>
        </authorList>
    </citation>
    <scope>NUCLEOTIDE SEQUENCE</scope>
    <source>
        <strain evidence="3">JCM 14719</strain>
    </source>
</reference>
<feature type="transmembrane region" description="Helical" evidence="2">
    <location>
        <begin position="192"/>
        <end position="214"/>
    </location>
</feature>
<keyword evidence="2" id="KW-0812">Transmembrane</keyword>
<name>A0A8J3FBJ4_9BACI</name>
<feature type="transmembrane region" description="Helical" evidence="2">
    <location>
        <begin position="49"/>
        <end position="71"/>
    </location>
</feature>
<feature type="transmembrane region" description="Helical" evidence="2">
    <location>
        <begin position="157"/>
        <end position="176"/>
    </location>
</feature>
<evidence type="ECO:0000313" key="3">
    <source>
        <dbReference type="EMBL" id="GGJ96507.1"/>
    </source>
</evidence>
<feature type="region of interest" description="Disordered" evidence="1">
    <location>
        <begin position="241"/>
        <end position="261"/>
    </location>
</feature>
<dbReference type="AlphaFoldDB" id="A0A8J3FBJ4"/>
<dbReference type="GO" id="GO:0016740">
    <property type="term" value="F:transferase activity"/>
    <property type="evidence" value="ECO:0007669"/>
    <property type="project" value="UniProtKB-KW"/>
</dbReference>
<proteinExistence type="predicted"/>
<dbReference type="RefSeq" id="WP_188816857.1">
    <property type="nucleotide sequence ID" value="NZ_BMOF01000010.1"/>
</dbReference>
<dbReference type="Proteomes" id="UP000637720">
    <property type="component" value="Unassembled WGS sequence"/>
</dbReference>
<keyword evidence="2" id="KW-1133">Transmembrane helix</keyword>
<evidence type="ECO:0000256" key="1">
    <source>
        <dbReference type="SAM" id="MobiDB-lite"/>
    </source>
</evidence>
<keyword evidence="3" id="KW-0808">Transferase</keyword>
<evidence type="ECO:0000313" key="4">
    <source>
        <dbReference type="Proteomes" id="UP000637720"/>
    </source>
</evidence>
<feature type="transmembrane region" description="Helical" evidence="2">
    <location>
        <begin position="91"/>
        <end position="107"/>
    </location>
</feature>
<organism evidence="3 4">
    <name type="scientific">Calditerricola satsumensis</name>
    <dbReference type="NCBI Taxonomy" id="373054"/>
    <lineage>
        <taxon>Bacteria</taxon>
        <taxon>Bacillati</taxon>
        <taxon>Bacillota</taxon>
        <taxon>Bacilli</taxon>
        <taxon>Bacillales</taxon>
        <taxon>Bacillaceae</taxon>
        <taxon>Calditerricola</taxon>
    </lineage>
</organism>
<accession>A0A8J3FBJ4</accession>
<sequence>MAVLDDTVWTIGPFLVQTRWIALFAGGLVGWALYRWVYARFLGITPDALGDLLISTVLAYLLAWKLSPALFDPGLLRTPAALLMTSGGDRGGWVGGIAAALVAWRQCRKHRLPLLAALSAALFVVLPALALASLLVVRYGTPTTLPWGIAVEGGQLAYHPVHLYRAAVFGAAWLLLHSRRTHLPAWPPVRDAVLLVIAGWFAVSLVEPIVAPVFGLSRSQWTLLAAALALAAVDAWHGRKTRRQAPRQEQRPTAKQGEQAP</sequence>
<evidence type="ECO:0000256" key="2">
    <source>
        <dbReference type="SAM" id="Phobius"/>
    </source>
</evidence>
<reference evidence="3" key="1">
    <citation type="journal article" date="2014" name="Int. J. Syst. Evol. Microbiol.">
        <title>Complete genome sequence of Corynebacterium casei LMG S-19264T (=DSM 44701T), isolated from a smear-ripened cheese.</title>
        <authorList>
            <consortium name="US DOE Joint Genome Institute (JGI-PGF)"/>
            <person name="Walter F."/>
            <person name="Albersmeier A."/>
            <person name="Kalinowski J."/>
            <person name="Ruckert C."/>
        </authorList>
    </citation>
    <scope>NUCLEOTIDE SEQUENCE</scope>
    <source>
        <strain evidence="3">JCM 14719</strain>
    </source>
</reference>
<keyword evidence="4" id="KW-1185">Reference proteome</keyword>
<comment type="caution">
    <text evidence="3">The sequence shown here is derived from an EMBL/GenBank/DDBJ whole genome shotgun (WGS) entry which is preliminary data.</text>
</comment>